<dbReference type="AlphaFoldDB" id="A0A452QYJ9"/>
<dbReference type="GO" id="GO:0006412">
    <property type="term" value="P:translation"/>
    <property type="evidence" value="ECO:0007669"/>
    <property type="project" value="InterPro"/>
</dbReference>
<evidence type="ECO:0000256" key="2">
    <source>
        <dbReference type="ARBA" id="ARBA00022980"/>
    </source>
</evidence>
<reference evidence="7" key="3">
    <citation type="submission" date="2025-09" db="UniProtKB">
        <authorList>
            <consortium name="Ensembl"/>
        </authorList>
    </citation>
    <scope>IDENTIFICATION</scope>
</reference>
<dbReference type="Ensembl" id="ENSUAMT00000012307.1">
    <property type="protein sequence ID" value="ENSUAMP00000010944.1"/>
    <property type="gene ID" value="ENSUAMG00000008958.1"/>
</dbReference>
<comment type="subunit">
    <text evidence="6">Component of the 40S small ribosomal subunit. Part of the small subunit (SSU) processome, composed of more than 70 proteins and the RNA chaperone small nucleolar RNA (snoRNA) U3.</text>
</comment>
<protein>
    <recommendedName>
        <fullName evidence="4">Small ribosomal subunit protein eS28</fullName>
    </recommendedName>
    <alternativeName>
        <fullName evidence="5">40S ribosomal protein S28</fullName>
    </alternativeName>
</protein>
<accession>A0A452QYJ9</accession>
<dbReference type="PANTHER" id="PTHR10769">
    <property type="entry name" value="40S RIBOSOMAL PROTEIN S28"/>
    <property type="match status" value="1"/>
</dbReference>
<proteinExistence type="inferred from homology"/>
<keyword evidence="3" id="KW-0687">Ribonucleoprotein</keyword>
<evidence type="ECO:0000256" key="6">
    <source>
        <dbReference type="ARBA" id="ARBA00046579"/>
    </source>
</evidence>
<dbReference type="InterPro" id="IPR000289">
    <property type="entry name" value="Ribosomal_eS28"/>
</dbReference>
<dbReference type="GO" id="GO:0003735">
    <property type="term" value="F:structural constituent of ribosome"/>
    <property type="evidence" value="ECO:0007669"/>
    <property type="project" value="InterPro"/>
</dbReference>
<evidence type="ECO:0000256" key="3">
    <source>
        <dbReference type="ARBA" id="ARBA00023274"/>
    </source>
</evidence>
<evidence type="ECO:0000313" key="7">
    <source>
        <dbReference type="Ensembl" id="ENSUAMP00000010944.1"/>
    </source>
</evidence>
<dbReference type="GO" id="GO:0000028">
    <property type="term" value="P:ribosomal small subunit assembly"/>
    <property type="evidence" value="ECO:0007669"/>
    <property type="project" value="TreeGrafter"/>
</dbReference>
<organism evidence="7 8">
    <name type="scientific">Ursus americanus</name>
    <name type="common">American black bear</name>
    <name type="synonym">Euarctos americanus</name>
    <dbReference type="NCBI Taxonomy" id="9643"/>
    <lineage>
        <taxon>Eukaryota</taxon>
        <taxon>Metazoa</taxon>
        <taxon>Chordata</taxon>
        <taxon>Craniata</taxon>
        <taxon>Vertebrata</taxon>
        <taxon>Euteleostomi</taxon>
        <taxon>Mammalia</taxon>
        <taxon>Eutheria</taxon>
        <taxon>Laurasiatheria</taxon>
        <taxon>Carnivora</taxon>
        <taxon>Caniformia</taxon>
        <taxon>Ursidae</taxon>
        <taxon>Ursus</taxon>
    </lineage>
</organism>
<dbReference type="SUPFAM" id="SSF50249">
    <property type="entry name" value="Nucleic acid-binding proteins"/>
    <property type="match status" value="1"/>
</dbReference>
<name>A0A452QYJ9_URSAM</name>
<evidence type="ECO:0000256" key="5">
    <source>
        <dbReference type="ARBA" id="ARBA00035453"/>
    </source>
</evidence>
<reference evidence="7" key="2">
    <citation type="submission" date="2025-08" db="UniProtKB">
        <authorList>
            <consortium name="Ensembl"/>
        </authorList>
    </citation>
    <scope>IDENTIFICATION</scope>
</reference>
<dbReference type="GeneTree" id="ENSGT00910000144227"/>
<evidence type="ECO:0000256" key="1">
    <source>
        <dbReference type="ARBA" id="ARBA00005943"/>
    </source>
</evidence>
<evidence type="ECO:0000256" key="4">
    <source>
        <dbReference type="ARBA" id="ARBA00035146"/>
    </source>
</evidence>
<dbReference type="Pfam" id="PF01200">
    <property type="entry name" value="Ribosomal_S28e"/>
    <property type="match status" value="1"/>
</dbReference>
<reference evidence="8" key="1">
    <citation type="submission" date="2016-06" db="EMBL/GenBank/DDBJ databases">
        <title>De novo assembly and RNA-Seq shows season-dependent expression and editing in black bear kidneys.</title>
        <authorList>
            <person name="Korstanje R."/>
            <person name="Srivastava A."/>
            <person name="Sarsani V.K."/>
            <person name="Sheehan S.M."/>
            <person name="Seger R.L."/>
            <person name="Barter M.E."/>
            <person name="Lindqvist C."/>
            <person name="Brody L.C."/>
            <person name="Mullikin J.C."/>
        </authorList>
    </citation>
    <scope>NUCLEOTIDE SEQUENCE [LARGE SCALE GENOMIC DNA]</scope>
</reference>
<dbReference type="GO" id="GO:0030490">
    <property type="term" value="P:maturation of SSU-rRNA"/>
    <property type="evidence" value="ECO:0007669"/>
    <property type="project" value="TreeGrafter"/>
</dbReference>
<dbReference type="Proteomes" id="UP000291022">
    <property type="component" value="Unassembled WGS sequence"/>
</dbReference>
<dbReference type="GO" id="GO:0022627">
    <property type="term" value="C:cytosolic small ribosomal subunit"/>
    <property type="evidence" value="ECO:0007669"/>
    <property type="project" value="TreeGrafter"/>
</dbReference>
<sequence length="97" mass="11189">METKQHSTKHHVQPKPIKLARVTKVLGRTSLQGQCTQVYMEFMDHTSCFIIHNVKALLCEDNLLALLESEGTAQRLQWACGWVLDVWVNHLAYRDDL</sequence>
<evidence type="ECO:0000313" key="8">
    <source>
        <dbReference type="Proteomes" id="UP000291022"/>
    </source>
</evidence>
<keyword evidence="2" id="KW-0689">Ribosomal protein</keyword>
<dbReference type="PANTHER" id="PTHR10769:SF3">
    <property type="entry name" value="SMALL RIBOSOMAL SUBUNIT PROTEIN ES28"/>
    <property type="match status" value="1"/>
</dbReference>
<keyword evidence="8" id="KW-1185">Reference proteome</keyword>
<dbReference type="InterPro" id="IPR012340">
    <property type="entry name" value="NA-bd_OB-fold"/>
</dbReference>
<comment type="similarity">
    <text evidence="1">Belongs to the eukaryotic ribosomal protein eS28 family.</text>
</comment>
<dbReference type="STRING" id="9643.ENSUAMP00000010944"/>
<dbReference type="Gene3D" id="2.40.50.140">
    <property type="entry name" value="Nucleic acid-binding proteins"/>
    <property type="match status" value="1"/>
</dbReference>